<reference evidence="2" key="1">
    <citation type="journal article" date="2022" name="Mol. Ecol. Resour.">
        <title>The genomes of chicory, endive, great burdock and yacon provide insights into Asteraceae palaeo-polyploidization history and plant inulin production.</title>
        <authorList>
            <person name="Fan W."/>
            <person name="Wang S."/>
            <person name="Wang H."/>
            <person name="Wang A."/>
            <person name="Jiang F."/>
            <person name="Liu H."/>
            <person name="Zhao H."/>
            <person name="Xu D."/>
            <person name="Zhang Y."/>
        </authorList>
    </citation>
    <scope>NUCLEOTIDE SEQUENCE [LARGE SCALE GENOMIC DNA]</scope>
    <source>
        <strain evidence="2">cv. Punajuju</strain>
    </source>
</reference>
<name>A0ACB9F8D6_CICIN</name>
<gene>
    <name evidence="1" type="ORF">L2E82_17299</name>
</gene>
<evidence type="ECO:0000313" key="2">
    <source>
        <dbReference type="Proteomes" id="UP001055811"/>
    </source>
</evidence>
<proteinExistence type="predicted"/>
<dbReference type="EMBL" id="CM042011">
    <property type="protein sequence ID" value="KAI3767211.1"/>
    <property type="molecule type" value="Genomic_DNA"/>
</dbReference>
<organism evidence="1 2">
    <name type="scientific">Cichorium intybus</name>
    <name type="common">Chicory</name>
    <dbReference type="NCBI Taxonomy" id="13427"/>
    <lineage>
        <taxon>Eukaryota</taxon>
        <taxon>Viridiplantae</taxon>
        <taxon>Streptophyta</taxon>
        <taxon>Embryophyta</taxon>
        <taxon>Tracheophyta</taxon>
        <taxon>Spermatophyta</taxon>
        <taxon>Magnoliopsida</taxon>
        <taxon>eudicotyledons</taxon>
        <taxon>Gunneridae</taxon>
        <taxon>Pentapetalae</taxon>
        <taxon>asterids</taxon>
        <taxon>campanulids</taxon>
        <taxon>Asterales</taxon>
        <taxon>Asteraceae</taxon>
        <taxon>Cichorioideae</taxon>
        <taxon>Cichorieae</taxon>
        <taxon>Cichoriinae</taxon>
        <taxon>Cichorium</taxon>
    </lineage>
</organism>
<dbReference type="Proteomes" id="UP001055811">
    <property type="component" value="Linkage Group LG03"/>
</dbReference>
<evidence type="ECO:0000313" key="1">
    <source>
        <dbReference type="EMBL" id="KAI3767211.1"/>
    </source>
</evidence>
<protein>
    <submittedName>
        <fullName evidence="1">Uncharacterized protein</fullName>
    </submittedName>
</protein>
<comment type="caution">
    <text evidence="1">The sequence shown here is derived from an EMBL/GenBank/DDBJ whole genome shotgun (WGS) entry which is preliminary data.</text>
</comment>
<sequence>MGEIRREFQRNAYKYVNWVNGSSAIHNSNSACAYDPAVVCFSPSENRNAGFATLLVTTISCVVPLFSSLDVLSSMLSFGTLFIFMLMAVALLVRQYYVKETTSSRDLIKFLVCLFVVIGSSIGITVLWGVNWKGWVAGTGGMMAVGQRRVPKVWGVPLVPWLPALSILMNVFLIGSLGGIAFKRFFICSGVMLVYYFFVGVHATYDLSFSLIAELTIVEEEMMNSVGVHIAEVPIRMVELKSTKYDDWLRRRSE</sequence>
<reference evidence="1 2" key="2">
    <citation type="journal article" date="2022" name="Mol. Ecol. Resour.">
        <title>The genomes of chicory, endive, great burdock and yacon provide insights into Asteraceae paleo-polyploidization history and plant inulin production.</title>
        <authorList>
            <person name="Fan W."/>
            <person name="Wang S."/>
            <person name="Wang H."/>
            <person name="Wang A."/>
            <person name="Jiang F."/>
            <person name="Liu H."/>
            <person name="Zhao H."/>
            <person name="Xu D."/>
            <person name="Zhang Y."/>
        </authorList>
    </citation>
    <scope>NUCLEOTIDE SEQUENCE [LARGE SCALE GENOMIC DNA]</scope>
    <source>
        <strain evidence="2">cv. Punajuju</strain>
        <tissue evidence="1">Leaves</tissue>
    </source>
</reference>
<accession>A0ACB9F8D6</accession>
<keyword evidence="2" id="KW-1185">Reference proteome</keyword>